<proteinExistence type="predicted"/>
<dbReference type="Proteomes" id="UP000324550">
    <property type="component" value="Unassembled WGS sequence"/>
</dbReference>
<dbReference type="EMBL" id="VSFC01000033">
    <property type="protein sequence ID" value="TYA55715.1"/>
    <property type="molecule type" value="Genomic_DNA"/>
</dbReference>
<gene>
    <name evidence="1" type="ORF">FVF61_07305</name>
</gene>
<reference evidence="1 2" key="1">
    <citation type="submission" date="2019-08" db="EMBL/GenBank/DDBJ databases">
        <title>Formosa sediminis sp. nov., isolated from marine sediment.</title>
        <authorList>
            <person name="Cao W.R."/>
        </authorList>
    </citation>
    <scope>NUCLEOTIDE SEQUENCE [LARGE SCALE GENOMIC DNA]</scope>
    <source>
        <strain evidence="1 2">1494</strain>
    </source>
</reference>
<dbReference type="RefSeq" id="WP_148454872.1">
    <property type="nucleotide sequence ID" value="NZ_VSFC01000033.1"/>
</dbReference>
<accession>A0A5D0G9X7</accession>
<comment type="caution">
    <text evidence="1">The sequence shown here is derived from an EMBL/GenBank/DDBJ whole genome shotgun (WGS) entry which is preliminary data.</text>
</comment>
<sequence>MELNKVKVDGIEYVYLGLLMDASCGPDLNPPNENTKLAWYEKLTSDSCVIAAASLGILYHDLIDLGDSFIKEDYSEFLEIIYSEELSNFTNKWFECNGSLFKEPIFLDGTYGSYSAYGNQELDIDISDSIFIDSTKETEFLKELESIIDLFKVKS</sequence>
<evidence type="ECO:0000313" key="1">
    <source>
        <dbReference type="EMBL" id="TYA55715.1"/>
    </source>
</evidence>
<protein>
    <submittedName>
        <fullName evidence="1">Uncharacterized protein</fullName>
    </submittedName>
</protein>
<dbReference type="AlphaFoldDB" id="A0A5D0G9X7"/>
<organism evidence="1 2">
    <name type="scientific">Formosa maritima</name>
    <dbReference type="NCBI Taxonomy" id="2592046"/>
    <lineage>
        <taxon>Bacteria</taxon>
        <taxon>Pseudomonadati</taxon>
        <taxon>Bacteroidota</taxon>
        <taxon>Flavobacteriia</taxon>
        <taxon>Flavobacteriales</taxon>
        <taxon>Flavobacteriaceae</taxon>
        <taxon>Formosa</taxon>
    </lineage>
</organism>
<name>A0A5D0G9X7_9FLAO</name>
<evidence type="ECO:0000313" key="2">
    <source>
        <dbReference type="Proteomes" id="UP000324550"/>
    </source>
</evidence>
<keyword evidence="2" id="KW-1185">Reference proteome</keyword>